<organism evidence="2 3">
    <name type="scientific">Catellicoccus marimammalium M35/04/3</name>
    <dbReference type="NCBI Taxonomy" id="1234409"/>
    <lineage>
        <taxon>Bacteria</taxon>
        <taxon>Bacillati</taxon>
        <taxon>Bacillota</taxon>
        <taxon>Bacilli</taxon>
        <taxon>Lactobacillales</taxon>
        <taxon>Enterococcaceae</taxon>
        <taxon>Catellicoccus</taxon>
    </lineage>
</organism>
<feature type="compositionally biased region" description="Basic and acidic residues" evidence="1">
    <location>
        <begin position="1"/>
        <end position="14"/>
    </location>
</feature>
<sequence length="109" mass="12740">MSRFDNNKTSDKKPTAKKKTTKKKENRYADIVDNGDYTLSTLNESSLPAKDKMDKMKSKLEKVKKMEKKSITVRYPMYLAEKIDATAKEMGVNRSKVLEYIVEEFYKEK</sequence>
<keyword evidence="3" id="KW-1185">Reference proteome</keyword>
<dbReference type="GO" id="GO:0006355">
    <property type="term" value="P:regulation of DNA-templated transcription"/>
    <property type="evidence" value="ECO:0007669"/>
    <property type="project" value="InterPro"/>
</dbReference>
<reference evidence="2 3" key="1">
    <citation type="journal article" date="2013" name="Genome Announc.">
        <title>Draft Genome Sequence of Catellicoccus marimammalium, a Novel Species Commonly Found in Gull Feces.</title>
        <authorList>
            <person name="Weigand M.R."/>
            <person name="Ryu H."/>
            <person name="Bozcek L."/>
            <person name="Konstantinidis K.T."/>
            <person name="Santo Domingo J.W."/>
        </authorList>
    </citation>
    <scope>NUCLEOTIDE SEQUENCE [LARGE SCALE GENOMIC DNA]</scope>
    <source>
        <strain evidence="2 3">M35/04/3</strain>
    </source>
</reference>
<dbReference type="Gene3D" id="1.10.1220.10">
    <property type="entry name" value="Met repressor-like"/>
    <property type="match status" value="1"/>
</dbReference>
<comment type="caution">
    <text evidence="2">The sequence shown here is derived from an EMBL/GenBank/DDBJ whole genome shotgun (WGS) entry which is preliminary data.</text>
</comment>
<evidence type="ECO:0000313" key="2">
    <source>
        <dbReference type="EMBL" id="EKU27220.1"/>
    </source>
</evidence>
<proteinExistence type="predicted"/>
<name>K8Z8L0_9ENTE</name>
<protein>
    <submittedName>
        <fullName evidence="2">Uncharacterized protein</fullName>
    </submittedName>
</protein>
<dbReference type="SUPFAM" id="SSF47598">
    <property type="entry name" value="Ribbon-helix-helix"/>
    <property type="match status" value="1"/>
</dbReference>
<accession>K8Z8L0</accession>
<dbReference type="AlphaFoldDB" id="K8Z8L0"/>
<gene>
    <name evidence="2" type="ORF">C683_0877</name>
</gene>
<evidence type="ECO:0000313" key="3">
    <source>
        <dbReference type="Proteomes" id="UP000016057"/>
    </source>
</evidence>
<evidence type="ECO:0000256" key="1">
    <source>
        <dbReference type="SAM" id="MobiDB-lite"/>
    </source>
</evidence>
<dbReference type="InterPro" id="IPR013321">
    <property type="entry name" value="Arc_rbn_hlx_hlx"/>
</dbReference>
<dbReference type="Proteomes" id="UP000016057">
    <property type="component" value="Unassembled WGS sequence"/>
</dbReference>
<feature type="compositionally biased region" description="Basic residues" evidence="1">
    <location>
        <begin position="15"/>
        <end position="25"/>
    </location>
</feature>
<dbReference type="RefSeq" id="WP_009490496.1">
    <property type="nucleotide sequence ID" value="NZ_AMYT01000018.1"/>
</dbReference>
<feature type="region of interest" description="Disordered" evidence="1">
    <location>
        <begin position="1"/>
        <end position="27"/>
    </location>
</feature>
<dbReference type="InterPro" id="IPR010985">
    <property type="entry name" value="Ribbon_hlx_hlx"/>
</dbReference>
<dbReference type="EMBL" id="AMYT01000018">
    <property type="protein sequence ID" value="EKU27220.1"/>
    <property type="molecule type" value="Genomic_DNA"/>
</dbReference>